<dbReference type="InterPro" id="IPR050222">
    <property type="entry name" value="MATE_MdtK"/>
</dbReference>
<proteinExistence type="predicted"/>
<keyword evidence="2" id="KW-1133">Transmembrane helix</keyword>
<dbReference type="EMBL" id="CAADFP010000367">
    <property type="protein sequence ID" value="VFK35383.1"/>
    <property type="molecule type" value="Genomic_DNA"/>
</dbReference>
<name>A0A450Y1H6_9GAMM</name>
<dbReference type="GO" id="GO:0005886">
    <property type="term" value="C:plasma membrane"/>
    <property type="evidence" value="ECO:0007669"/>
    <property type="project" value="TreeGrafter"/>
</dbReference>
<evidence type="ECO:0000313" key="4">
    <source>
        <dbReference type="EMBL" id="VFK35383.1"/>
    </source>
</evidence>
<feature type="transmembrane region" description="Helical" evidence="2">
    <location>
        <begin position="52"/>
        <end position="74"/>
    </location>
</feature>
<keyword evidence="1" id="KW-0813">Transport</keyword>
<organism evidence="4">
    <name type="scientific">Candidatus Kentrum sp. LPFa</name>
    <dbReference type="NCBI Taxonomy" id="2126335"/>
    <lineage>
        <taxon>Bacteria</taxon>
        <taxon>Pseudomonadati</taxon>
        <taxon>Pseudomonadota</taxon>
        <taxon>Gammaproteobacteria</taxon>
        <taxon>Candidatus Kentrum</taxon>
    </lineage>
</organism>
<evidence type="ECO:0000256" key="1">
    <source>
        <dbReference type="ARBA" id="ARBA00022448"/>
    </source>
</evidence>
<dbReference type="PANTHER" id="PTHR43298:SF2">
    <property type="entry name" value="FMN_FAD EXPORTER YEEO-RELATED"/>
    <property type="match status" value="1"/>
</dbReference>
<feature type="transmembrane region" description="Helical" evidence="2">
    <location>
        <begin position="12"/>
        <end position="31"/>
    </location>
</feature>
<sequence length="107" mass="11656">MLFVGYEALKTQALAPLASSLIVLVAFFVIADGSRITGSQALNALADMRAPMLITALVYWGISIPFGALFGFVLNFGVQGIWIGLILGSVAAVVWYFMRFQRLVREL</sequence>
<keyword evidence="2" id="KW-0812">Transmembrane</keyword>
<feature type="transmembrane region" description="Helical" evidence="2">
    <location>
        <begin position="80"/>
        <end position="98"/>
    </location>
</feature>
<dbReference type="PANTHER" id="PTHR43298">
    <property type="entry name" value="MULTIDRUG RESISTANCE PROTEIN NORM-RELATED"/>
    <property type="match status" value="1"/>
</dbReference>
<accession>A0A450Y1H6</accession>
<protein>
    <submittedName>
        <fullName evidence="4">MatE</fullName>
    </submittedName>
</protein>
<dbReference type="EMBL" id="CAADFM010000363">
    <property type="protein sequence ID" value="VFK22957.1"/>
    <property type="molecule type" value="Genomic_DNA"/>
</dbReference>
<evidence type="ECO:0000313" key="3">
    <source>
        <dbReference type="EMBL" id="VFK22957.1"/>
    </source>
</evidence>
<keyword evidence="2" id="KW-0472">Membrane</keyword>
<evidence type="ECO:0000256" key="2">
    <source>
        <dbReference type="SAM" id="Phobius"/>
    </source>
</evidence>
<reference evidence="4" key="1">
    <citation type="submission" date="2019-02" db="EMBL/GenBank/DDBJ databases">
        <authorList>
            <person name="Gruber-Vodicka R. H."/>
            <person name="Seah K. B. B."/>
        </authorList>
    </citation>
    <scope>NUCLEOTIDE SEQUENCE</scope>
    <source>
        <strain evidence="3">BECK_S312</strain>
        <strain evidence="4">BECK_S426</strain>
    </source>
</reference>
<gene>
    <name evidence="3" type="ORF">BECKLPF1236A_GA0070988_103632</name>
    <name evidence="4" type="ORF">BECKLPF1236C_GA0070990_103672</name>
</gene>
<dbReference type="AlphaFoldDB" id="A0A450Y1H6"/>